<keyword evidence="5" id="KW-0547">Nucleotide-binding</keyword>
<dbReference type="Gene3D" id="1.10.510.10">
    <property type="entry name" value="Transferase(Phosphotransferase) domain 1"/>
    <property type="match status" value="1"/>
</dbReference>
<dbReference type="Pfam" id="PF00069">
    <property type="entry name" value="Pkinase"/>
    <property type="match status" value="1"/>
</dbReference>
<feature type="compositionally biased region" description="Low complexity" evidence="11">
    <location>
        <begin position="368"/>
        <end position="388"/>
    </location>
</feature>
<dbReference type="SUPFAM" id="SSF56112">
    <property type="entry name" value="Protein kinase-like (PK-like)"/>
    <property type="match status" value="1"/>
</dbReference>
<dbReference type="Proteomes" id="UP000694403">
    <property type="component" value="Unplaced"/>
</dbReference>
<accession>A0A8C3SMA1</accession>
<dbReference type="GO" id="GO:0043065">
    <property type="term" value="P:positive regulation of apoptotic process"/>
    <property type="evidence" value="ECO:0007669"/>
    <property type="project" value="TreeGrafter"/>
</dbReference>
<evidence type="ECO:0000313" key="14">
    <source>
        <dbReference type="Proteomes" id="UP000694403"/>
    </source>
</evidence>
<feature type="region of interest" description="Disordered" evidence="11">
    <location>
        <begin position="347"/>
        <end position="388"/>
    </location>
</feature>
<evidence type="ECO:0000256" key="7">
    <source>
        <dbReference type="ARBA" id="ARBA00022840"/>
    </source>
</evidence>
<dbReference type="PROSITE" id="PS00108">
    <property type="entry name" value="PROTEIN_KINASE_ST"/>
    <property type="match status" value="1"/>
</dbReference>
<evidence type="ECO:0000256" key="3">
    <source>
        <dbReference type="ARBA" id="ARBA00022553"/>
    </source>
</evidence>
<evidence type="ECO:0000256" key="8">
    <source>
        <dbReference type="ARBA" id="ARBA00047899"/>
    </source>
</evidence>
<dbReference type="InterPro" id="IPR011009">
    <property type="entry name" value="Kinase-like_dom_sf"/>
</dbReference>
<organism evidence="13 14">
    <name type="scientific">Chelydra serpentina</name>
    <name type="common">Snapping turtle</name>
    <name type="synonym">Testudo serpentina</name>
    <dbReference type="NCBI Taxonomy" id="8475"/>
    <lineage>
        <taxon>Eukaryota</taxon>
        <taxon>Metazoa</taxon>
        <taxon>Chordata</taxon>
        <taxon>Craniata</taxon>
        <taxon>Vertebrata</taxon>
        <taxon>Euteleostomi</taxon>
        <taxon>Archelosauria</taxon>
        <taxon>Testudinata</taxon>
        <taxon>Testudines</taxon>
        <taxon>Cryptodira</taxon>
        <taxon>Durocryptodira</taxon>
        <taxon>Americhelydia</taxon>
        <taxon>Chelydroidea</taxon>
        <taxon>Chelydridae</taxon>
        <taxon>Chelydra</taxon>
    </lineage>
</organism>
<evidence type="ECO:0000256" key="1">
    <source>
        <dbReference type="ARBA" id="ARBA00012513"/>
    </source>
</evidence>
<keyword evidence="3" id="KW-0597">Phosphoprotein</keyword>
<feature type="domain" description="Protein kinase" evidence="12">
    <location>
        <begin position="35"/>
        <end position="295"/>
    </location>
</feature>
<evidence type="ECO:0000259" key="12">
    <source>
        <dbReference type="PROSITE" id="PS50011"/>
    </source>
</evidence>
<comment type="catalytic activity">
    <reaction evidence="9">
        <text>L-seryl-[protein] + ATP = O-phospho-L-seryl-[protein] + ADP + H(+)</text>
        <dbReference type="Rhea" id="RHEA:17989"/>
        <dbReference type="Rhea" id="RHEA-COMP:9863"/>
        <dbReference type="Rhea" id="RHEA-COMP:11604"/>
        <dbReference type="ChEBI" id="CHEBI:15378"/>
        <dbReference type="ChEBI" id="CHEBI:29999"/>
        <dbReference type="ChEBI" id="CHEBI:30616"/>
        <dbReference type="ChEBI" id="CHEBI:83421"/>
        <dbReference type="ChEBI" id="CHEBI:456216"/>
        <dbReference type="EC" id="2.7.11.1"/>
    </reaction>
</comment>
<feature type="region of interest" description="Disordered" evidence="11">
    <location>
        <begin position="1"/>
        <end position="27"/>
    </location>
</feature>
<dbReference type="Gene3D" id="3.30.200.20">
    <property type="entry name" value="Phosphorylase Kinase, domain 1"/>
    <property type="match status" value="1"/>
</dbReference>
<dbReference type="EC" id="2.7.11.1" evidence="1"/>
<comment type="catalytic activity">
    <reaction evidence="8">
        <text>L-threonyl-[protein] + ATP = O-phospho-L-threonyl-[protein] + ADP + H(+)</text>
        <dbReference type="Rhea" id="RHEA:46608"/>
        <dbReference type="Rhea" id="RHEA-COMP:11060"/>
        <dbReference type="Rhea" id="RHEA-COMP:11605"/>
        <dbReference type="ChEBI" id="CHEBI:15378"/>
        <dbReference type="ChEBI" id="CHEBI:30013"/>
        <dbReference type="ChEBI" id="CHEBI:30616"/>
        <dbReference type="ChEBI" id="CHEBI:61977"/>
        <dbReference type="ChEBI" id="CHEBI:456216"/>
        <dbReference type="EC" id="2.7.11.1"/>
    </reaction>
</comment>
<dbReference type="GO" id="GO:0035556">
    <property type="term" value="P:intracellular signal transduction"/>
    <property type="evidence" value="ECO:0007669"/>
    <property type="project" value="TreeGrafter"/>
</dbReference>
<evidence type="ECO:0000256" key="9">
    <source>
        <dbReference type="ARBA" id="ARBA00048679"/>
    </source>
</evidence>
<feature type="region of interest" description="Disordered" evidence="11">
    <location>
        <begin position="289"/>
        <end position="324"/>
    </location>
</feature>
<dbReference type="GO" id="GO:0004674">
    <property type="term" value="F:protein serine/threonine kinase activity"/>
    <property type="evidence" value="ECO:0007669"/>
    <property type="project" value="UniProtKB-KW"/>
</dbReference>
<sequence length="388" mass="42027">LRGQPRPRQGRDGRQRAPPGLHFHVGRGRAQPTLRSPLAPLRRGKFAVVKKCVEKATGREFAAKFLRKRRKGEDCRADILHEIAVLELAARSPHVVDLHEVYETPAEIVLVLECAAGGEIFQQCVAEPDEAFTEQDVIRLVRQILRGVAHLHQNNVVHLDLKPQNILLTSSSPLGDIRIVDFGLSRRVDAGREVREILGTPEYPGPGPLGSPLALTPGALPRSVGVLTYVMLTGESPFLGDTKQETFLNISQVNVQFPPDVFQGVSDQAIGFIRSLLLRNPRYPPLPPGLGHVAPGPEPPRCGGRQSLPGGSGWVTAGEGSPPLSVMGEGSTRYQLDQAAAAGRARARGKALGVTPRAPQFKLQNRNLQQLPPEPGAQGPAGQRLRHL</sequence>
<keyword evidence="6" id="KW-0418">Kinase</keyword>
<keyword evidence="7" id="KW-0067">ATP-binding</keyword>
<protein>
    <recommendedName>
        <fullName evidence="1">non-specific serine/threonine protein kinase</fullName>
        <ecNumber evidence="1">2.7.11.1</ecNumber>
    </recommendedName>
</protein>
<dbReference type="FunFam" id="3.30.200.20:FF:000175">
    <property type="entry name" value="Serine/threonine-protein kinase 17B"/>
    <property type="match status" value="1"/>
</dbReference>
<proteinExistence type="inferred from homology"/>
<dbReference type="GO" id="GO:0005634">
    <property type="term" value="C:nucleus"/>
    <property type="evidence" value="ECO:0007669"/>
    <property type="project" value="TreeGrafter"/>
</dbReference>
<evidence type="ECO:0000256" key="11">
    <source>
        <dbReference type="SAM" id="MobiDB-lite"/>
    </source>
</evidence>
<dbReference type="GO" id="GO:0005524">
    <property type="term" value="F:ATP binding"/>
    <property type="evidence" value="ECO:0007669"/>
    <property type="project" value="UniProtKB-KW"/>
</dbReference>
<evidence type="ECO:0000256" key="2">
    <source>
        <dbReference type="ARBA" id="ARBA00022527"/>
    </source>
</evidence>
<evidence type="ECO:0000256" key="6">
    <source>
        <dbReference type="ARBA" id="ARBA00022777"/>
    </source>
</evidence>
<evidence type="ECO:0000313" key="13">
    <source>
        <dbReference type="Ensembl" id="ENSCSRP00000015952.1"/>
    </source>
</evidence>
<dbReference type="PANTHER" id="PTHR24342">
    <property type="entry name" value="SERINE/THREONINE-PROTEIN KINASE 17"/>
    <property type="match status" value="1"/>
</dbReference>
<reference evidence="13" key="1">
    <citation type="submission" date="2025-08" db="UniProtKB">
        <authorList>
            <consortium name="Ensembl"/>
        </authorList>
    </citation>
    <scope>IDENTIFICATION</scope>
</reference>
<keyword evidence="14" id="KW-1185">Reference proteome</keyword>
<reference evidence="13" key="2">
    <citation type="submission" date="2025-09" db="UniProtKB">
        <authorList>
            <consortium name="Ensembl"/>
        </authorList>
    </citation>
    <scope>IDENTIFICATION</scope>
</reference>
<dbReference type="InterPro" id="IPR008271">
    <property type="entry name" value="Ser/Thr_kinase_AS"/>
</dbReference>
<dbReference type="AlphaFoldDB" id="A0A8C3SMA1"/>
<evidence type="ECO:0000256" key="4">
    <source>
        <dbReference type="ARBA" id="ARBA00022679"/>
    </source>
</evidence>
<evidence type="ECO:0000256" key="10">
    <source>
        <dbReference type="ARBA" id="ARBA00060827"/>
    </source>
</evidence>
<comment type="similarity">
    <text evidence="10">Belongs to the protein kinase superfamily. CAMK Ser/Thr protein kinase family. DAP kinase subfamily.</text>
</comment>
<dbReference type="Ensembl" id="ENSCSRT00000016639.1">
    <property type="protein sequence ID" value="ENSCSRP00000015952.1"/>
    <property type="gene ID" value="ENSCSRG00000012017.1"/>
</dbReference>
<evidence type="ECO:0000256" key="5">
    <source>
        <dbReference type="ARBA" id="ARBA00022741"/>
    </source>
</evidence>
<keyword evidence="4" id="KW-0808">Transferase</keyword>
<dbReference type="PANTHER" id="PTHR24342:SF16">
    <property type="entry name" value="SERINE_THREONINE KINASE 17A-LIKE"/>
    <property type="match status" value="1"/>
</dbReference>
<dbReference type="InterPro" id="IPR000719">
    <property type="entry name" value="Prot_kinase_dom"/>
</dbReference>
<keyword evidence="2" id="KW-0723">Serine/threonine-protein kinase</keyword>
<name>A0A8C3SMA1_CHESE</name>
<dbReference type="PROSITE" id="PS50011">
    <property type="entry name" value="PROTEIN_KINASE_DOM"/>
    <property type="match status" value="1"/>
</dbReference>
<dbReference type="SMART" id="SM00220">
    <property type="entry name" value="S_TKc"/>
    <property type="match status" value="1"/>
</dbReference>